<gene>
    <name evidence="2" type="ORF">G2W53_020820</name>
</gene>
<evidence type="ECO:0000313" key="2">
    <source>
        <dbReference type="EMBL" id="KAF7822676.1"/>
    </source>
</evidence>
<proteinExistence type="predicted"/>
<feature type="compositionally biased region" description="Polar residues" evidence="1">
    <location>
        <begin position="8"/>
        <end position="25"/>
    </location>
</feature>
<feature type="compositionally biased region" description="Basic and acidic residues" evidence="1">
    <location>
        <begin position="261"/>
        <end position="290"/>
    </location>
</feature>
<feature type="region of interest" description="Disordered" evidence="1">
    <location>
        <begin position="215"/>
        <end position="290"/>
    </location>
</feature>
<feature type="compositionally biased region" description="Basic and acidic residues" evidence="1">
    <location>
        <begin position="224"/>
        <end position="236"/>
    </location>
</feature>
<reference evidence="2" key="1">
    <citation type="submission" date="2020-09" db="EMBL/GenBank/DDBJ databases">
        <title>Genome-Enabled Discovery of Anthraquinone Biosynthesis in Senna tora.</title>
        <authorList>
            <person name="Kang S.-H."/>
            <person name="Pandey R.P."/>
            <person name="Lee C.-M."/>
            <person name="Sim J.-S."/>
            <person name="Jeong J.-T."/>
            <person name="Choi B.-S."/>
            <person name="Jung M."/>
            <person name="Ginzburg D."/>
            <person name="Zhao K."/>
            <person name="Won S.Y."/>
            <person name="Oh T.-J."/>
            <person name="Yu Y."/>
            <person name="Kim N.-H."/>
            <person name="Lee O.R."/>
            <person name="Lee T.-H."/>
            <person name="Bashyal P."/>
            <person name="Kim T.-S."/>
            <person name="Lee W.-H."/>
            <person name="Kawkins C."/>
            <person name="Kim C.-K."/>
            <person name="Kim J.S."/>
            <person name="Ahn B.O."/>
            <person name="Rhee S.Y."/>
            <person name="Sohng J.K."/>
        </authorList>
    </citation>
    <scope>NUCLEOTIDE SEQUENCE</scope>
    <source>
        <tissue evidence="2">Leaf</tissue>
    </source>
</reference>
<feature type="region of interest" description="Disordered" evidence="1">
    <location>
        <begin position="1"/>
        <end position="77"/>
    </location>
</feature>
<feature type="compositionally biased region" description="Low complexity" evidence="1">
    <location>
        <begin position="359"/>
        <end position="368"/>
    </location>
</feature>
<comment type="caution">
    <text evidence="2">The sequence shown here is derived from an EMBL/GenBank/DDBJ whole genome shotgun (WGS) entry which is preliminary data.</text>
</comment>
<feature type="compositionally biased region" description="Polar residues" evidence="1">
    <location>
        <begin position="68"/>
        <end position="77"/>
    </location>
</feature>
<protein>
    <submittedName>
        <fullName evidence="2">Suppressor protein SRP40-like</fullName>
    </submittedName>
</protein>
<feature type="compositionally biased region" description="Basic and acidic residues" evidence="1">
    <location>
        <begin position="337"/>
        <end position="348"/>
    </location>
</feature>
<dbReference type="Proteomes" id="UP000634136">
    <property type="component" value="Unassembled WGS sequence"/>
</dbReference>
<evidence type="ECO:0000313" key="3">
    <source>
        <dbReference type="Proteomes" id="UP000634136"/>
    </source>
</evidence>
<keyword evidence="3" id="KW-1185">Reference proteome</keyword>
<name>A0A834TKB8_9FABA</name>
<dbReference type="PANTHER" id="PTHR33448">
    <property type="entry name" value="CHLOROPLAST PROTEIN HCF243-RELATED"/>
    <property type="match status" value="1"/>
</dbReference>
<accession>A0A834TKB8</accession>
<dbReference type="AlphaFoldDB" id="A0A834TKB8"/>
<feature type="compositionally biased region" description="Low complexity" evidence="1">
    <location>
        <begin position="26"/>
        <end position="42"/>
    </location>
</feature>
<sequence>MKKLSYNCILTPNRTSSNREPSHNTSLSSSLSRKLRSSGSIRNGQASPMFPTVGKKKGCALENPEPSSPKQECSPQGNQRWVHLPLAICETLRRFGAEFNHCFFPCCTSRQRDHKEEEKAGGDQRDAIGGWLVALQEEEEEDRIMNREESSETRDVVEDIEIDEEKKDEFVGEEEEEKARVSLCIPPKNALLLMRCRSDPVKMAALANRFWDSTDQNAEEEEAEIKGSEIGSREIPEVNGNEQDENLMGEKNANVAETSGEEEKVGDDEKVGGESKSKEEEKEGKEKRETITSSCVLPECLVLMMCEPKLSMEVSKETWVCSTDYIQWLPDKKKKKDGRDEPKNRISIESKPPPPPPRSSCSVPAPAAGISMSTMIEQKLMKKPKSNACDCEPLVLTRCKSEPRRSSSASLMVAPEATLGISAAGVGF</sequence>
<dbReference type="OrthoDB" id="1934890at2759"/>
<dbReference type="PANTHER" id="PTHR33448:SF4">
    <property type="entry name" value="CHLOROPLAST PROTEIN HCF243"/>
    <property type="match status" value="1"/>
</dbReference>
<dbReference type="EMBL" id="JAAIUW010000007">
    <property type="protein sequence ID" value="KAF7822676.1"/>
    <property type="molecule type" value="Genomic_DNA"/>
</dbReference>
<feature type="region of interest" description="Disordered" evidence="1">
    <location>
        <begin position="332"/>
        <end position="368"/>
    </location>
</feature>
<evidence type="ECO:0000256" key="1">
    <source>
        <dbReference type="SAM" id="MobiDB-lite"/>
    </source>
</evidence>
<organism evidence="2 3">
    <name type="scientific">Senna tora</name>
    <dbReference type="NCBI Taxonomy" id="362788"/>
    <lineage>
        <taxon>Eukaryota</taxon>
        <taxon>Viridiplantae</taxon>
        <taxon>Streptophyta</taxon>
        <taxon>Embryophyta</taxon>
        <taxon>Tracheophyta</taxon>
        <taxon>Spermatophyta</taxon>
        <taxon>Magnoliopsida</taxon>
        <taxon>eudicotyledons</taxon>
        <taxon>Gunneridae</taxon>
        <taxon>Pentapetalae</taxon>
        <taxon>rosids</taxon>
        <taxon>fabids</taxon>
        <taxon>Fabales</taxon>
        <taxon>Fabaceae</taxon>
        <taxon>Caesalpinioideae</taxon>
        <taxon>Cassia clade</taxon>
        <taxon>Senna</taxon>
    </lineage>
</organism>